<comment type="caution">
    <text evidence="1">The sequence shown here is derived from an EMBL/GenBank/DDBJ whole genome shotgun (WGS) entry which is preliminary data.</text>
</comment>
<keyword evidence="2" id="KW-1185">Reference proteome</keyword>
<dbReference type="RefSeq" id="WP_184303140.1">
    <property type="nucleotide sequence ID" value="NZ_JACHXU010000003.1"/>
</dbReference>
<accession>A0A7W5H4T9</accession>
<gene>
    <name evidence="1" type="ORF">FHS27_001308</name>
</gene>
<protein>
    <submittedName>
        <fullName evidence="1">Uncharacterized protein</fullName>
    </submittedName>
</protein>
<sequence>MSATAPSPPSSEPIDTDFCLLIGLNDGLSTLDLSISNPKMYSQYCKWYTSRLDSQRLSNHGTSIETRLAAYLRLIGERGQRFHLGADSIPSAKWIRERLGLHRNTMSKYIKDAQANKPLQLSLTVGCQLAFAAAIFPRPTKLEREATTEVLENRLDLIDDYHLTGKDRLNMVRRLTPIVYSGKNELFTVPKTYPCTYNRDEKLRPIKPAAKHTPRRVLKKPR</sequence>
<proteinExistence type="predicted"/>
<name>A0A7W5H4T9_9BACT</name>
<dbReference type="AlphaFoldDB" id="A0A7W5H4T9"/>
<evidence type="ECO:0000313" key="2">
    <source>
        <dbReference type="Proteomes" id="UP000536179"/>
    </source>
</evidence>
<dbReference type="Proteomes" id="UP000536179">
    <property type="component" value="Unassembled WGS sequence"/>
</dbReference>
<evidence type="ECO:0000313" key="1">
    <source>
        <dbReference type="EMBL" id="MBB3205508.1"/>
    </source>
</evidence>
<dbReference type="EMBL" id="JACHXU010000003">
    <property type="protein sequence ID" value="MBB3205508.1"/>
    <property type="molecule type" value="Genomic_DNA"/>
</dbReference>
<reference evidence="1 2" key="1">
    <citation type="submission" date="2020-08" db="EMBL/GenBank/DDBJ databases">
        <title>Genomic Encyclopedia of Type Strains, Phase III (KMG-III): the genomes of soil and plant-associated and newly described type strains.</title>
        <authorList>
            <person name="Whitman W."/>
        </authorList>
    </citation>
    <scope>NUCLEOTIDE SEQUENCE [LARGE SCALE GENOMIC DNA]</scope>
    <source>
        <strain evidence="1 2">CECT 8075</strain>
    </source>
</reference>
<organism evidence="1 2">
    <name type="scientific">Aporhodopirellula rubra</name>
    <dbReference type="NCBI Taxonomy" id="980271"/>
    <lineage>
        <taxon>Bacteria</taxon>
        <taxon>Pseudomonadati</taxon>
        <taxon>Planctomycetota</taxon>
        <taxon>Planctomycetia</taxon>
        <taxon>Pirellulales</taxon>
        <taxon>Pirellulaceae</taxon>
        <taxon>Aporhodopirellula</taxon>
    </lineage>
</organism>